<sequence length="83" mass="9310">MSVDQREFDEEPVTPELDDQPAGERIVGVVRGARCGAVFCRDRGYRPYATHRPTHASPPGSGGITSRKIFWHNRIGEIGRHRP</sequence>
<comment type="caution">
    <text evidence="2">The sequence shown here is derived from an EMBL/GenBank/DDBJ whole genome shotgun (WGS) entry which is preliminary data.</text>
</comment>
<evidence type="ECO:0000313" key="2">
    <source>
        <dbReference type="EMBL" id="PPJ37622.1"/>
    </source>
</evidence>
<feature type="region of interest" description="Disordered" evidence="1">
    <location>
        <begin position="1"/>
        <end position="24"/>
    </location>
</feature>
<feature type="compositionally biased region" description="Acidic residues" evidence="1">
    <location>
        <begin position="7"/>
        <end position="21"/>
    </location>
</feature>
<name>A0A2S6AQV9_9NOCA</name>
<evidence type="ECO:0000256" key="1">
    <source>
        <dbReference type="SAM" id="MobiDB-lite"/>
    </source>
</evidence>
<dbReference type="EMBL" id="PSZC01000008">
    <property type="protein sequence ID" value="PPJ37622.1"/>
    <property type="molecule type" value="Genomic_DNA"/>
</dbReference>
<dbReference type="Proteomes" id="UP000239874">
    <property type="component" value="Unassembled WGS sequence"/>
</dbReference>
<feature type="region of interest" description="Disordered" evidence="1">
    <location>
        <begin position="47"/>
        <end position="68"/>
    </location>
</feature>
<gene>
    <name evidence="2" type="ORF">C5E45_13195</name>
</gene>
<accession>A0A2S6AQV9</accession>
<reference evidence="2 3" key="1">
    <citation type="submission" date="2018-02" db="EMBL/GenBank/DDBJ databases">
        <title>8 Nocardia nova and 1 Nocardia cyriacigeorgica strain used for evolution to TMP-SMX.</title>
        <authorList>
            <person name="Mehta H."/>
            <person name="Weng J."/>
            <person name="Shamoo Y."/>
        </authorList>
    </citation>
    <scope>NUCLEOTIDE SEQUENCE [LARGE SCALE GENOMIC DNA]</scope>
    <source>
        <strain evidence="2 3">MDA3139</strain>
    </source>
</reference>
<protein>
    <submittedName>
        <fullName evidence="2">Uncharacterized protein</fullName>
    </submittedName>
</protein>
<proteinExistence type="predicted"/>
<dbReference type="AlphaFoldDB" id="A0A2S6AQV9"/>
<evidence type="ECO:0000313" key="3">
    <source>
        <dbReference type="Proteomes" id="UP000239874"/>
    </source>
</evidence>
<organism evidence="2 3">
    <name type="scientific">Nocardia nova</name>
    <dbReference type="NCBI Taxonomy" id="37330"/>
    <lineage>
        <taxon>Bacteria</taxon>
        <taxon>Bacillati</taxon>
        <taxon>Actinomycetota</taxon>
        <taxon>Actinomycetes</taxon>
        <taxon>Mycobacteriales</taxon>
        <taxon>Nocardiaceae</taxon>
        <taxon>Nocardia</taxon>
    </lineage>
</organism>